<keyword evidence="7 8" id="KW-0133">Cell shape</keyword>
<evidence type="ECO:0000259" key="10">
    <source>
        <dbReference type="Pfam" id="PF08245"/>
    </source>
</evidence>
<dbReference type="Gene3D" id="3.40.1190.10">
    <property type="entry name" value="Mur-like, catalytic domain"/>
    <property type="match status" value="1"/>
</dbReference>
<dbReference type="PANTHER" id="PTHR43692">
    <property type="entry name" value="UDP-N-ACETYLMURAMOYLALANINE--D-GLUTAMATE LIGASE"/>
    <property type="match status" value="1"/>
</dbReference>
<dbReference type="PANTHER" id="PTHR43692:SF1">
    <property type="entry name" value="UDP-N-ACETYLMURAMOYLALANINE--D-GLUTAMATE LIGASE"/>
    <property type="match status" value="1"/>
</dbReference>
<keyword evidence="7 8" id="KW-0132">Cell division</keyword>
<dbReference type="SUPFAM" id="SSF53244">
    <property type="entry name" value="MurD-like peptide ligases, peptide-binding domain"/>
    <property type="match status" value="1"/>
</dbReference>
<keyword evidence="3 7" id="KW-0963">Cytoplasm</keyword>
<feature type="domain" description="Mur ligase C-terminal" evidence="9">
    <location>
        <begin position="319"/>
        <end position="432"/>
    </location>
</feature>
<dbReference type="InterPro" id="IPR036565">
    <property type="entry name" value="Mur-like_cat_sf"/>
</dbReference>
<dbReference type="HAMAP" id="MF_00639">
    <property type="entry name" value="MurD"/>
    <property type="match status" value="1"/>
</dbReference>
<evidence type="ECO:0000256" key="8">
    <source>
        <dbReference type="RuleBase" id="RU003664"/>
    </source>
</evidence>
<dbReference type="EC" id="6.3.2.9" evidence="7 8"/>
<evidence type="ECO:0000256" key="7">
    <source>
        <dbReference type="HAMAP-Rule" id="MF_00639"/>
    </source>
</evidence>
<evidence type="ECO:0000256" key="4">
    <source>
        <dbReference type="ARBA" id="ARBA00022598"/>
    </source>
</evidence>
<feature type="binding site" evidence="7">
    <location>
        <begin position="119"/>
        <end position="125"/>
    </location>
    <ligand>
        <name>ATP</name>
        <dbReference type="ChEBI" id="CHEBI:30616"/>
    </ligand>
</feature>
<comment type="subcellular location">
    <subcellularLocation>
        <location evidence="1 7 8">Cytoplasm</location>
    </subcellularLocation>
</comment>
<gene>
    <name evidence="7 11" type="primary">murD</name>
    <name evidence="11" type="ORF">GCM10007907_13900</name>
</gene>
<evidence type="ECO:0000259" key="9">
    <source>
        <dbReference type="Pfam" id="PF02875"/>
    </source>
</evidence>
<keyword evidence="5 7" id="KW-0547">Nucleotide-binding</keyword>
<dbReference type="InterPro" id="IPR036615">
    <property type="entry name" value="Mur_ligase_C_dom_sf"/>
</dbReference>
<dbReference type="RefSeq" id="WP_284195718.1">
    <property type="nucleotide sequence ID" value="NZ_BSOG01000001.1"/>
</dbReference>
<accession>A0ABQ5YCD7</accession>
<keyword evidence="7 8" id="KW-0573">Peptidoglycan synthesis</keyword>
<dbReference type="Pfam" id="PF08245">
    <property type="entry name" value="Mur_ligase_M"/>
    <property type="match status" value="1"/>
</dbReference>
<dbReference type="InterPro" id="IPR013221">
    <property type="entry name" value="Mur_ligase_cen"/>
</dbReference>
<name>A0ABQ5YCD7_9NEIS</name>
<evidence type="ECO:0000256" key="3">
    <source>
        <dbReference type="ARBA" id="ARBA00022490"/>
    </source>
</evidence>
<dbReference type="GO" id="GO:0016874">
    <property type="term" value="F:ligase activity"/>
    <property type="evidence" value="ECO:0007669"/>
    <property type="project" value="UniProtKB-KW"/>
</dbReference>
<dbReference type="Pfam" id="PF21799">
    <property type="entry name" value="MurD-like_N"/>
    <property type="match status" value="1"/>
</dbReference>
<dbReference type="Gene3D" id="3.40.50.720">
    <property type="entry name" value="NAD(P)-binding Rossmann-like Domain"/>
    <property type="match status" value="1"/>
</dbReference>
<evidence type="ECO:0000256" key="2">
    <source>
        <dbReference type="ARBA" id="ARBA00004752"/>
    </source>
</evidence>
<dbReference type="SUPFAM" id="SSF53623">
    <property type="entry name" value="MurD-like peptide ligases, catalytic domain"/>
    <property type="match status" value="1"/>
</dbReference>
<keyword evidence="4 7" id="KW-0436">Ligase</keyword>
<feature type="domain" description="Mur ligase central" evidence="10">
    <location>
        <begin position="117"/>
        <end position="296"/>
    </location>
</feature>
<keyword evidence="12" id="KW-1185">Reference proteome</keyword>
<evidence type="ECO:0000313" key="11">
    <source>
        <dbReference type="EMBL" id="GLR12600.1"/>
    </source>
</evidence>
<dbReference type="NCBIfam" id="TIGR01087">
    <property type="entry name" value="murD"/>
    <property type="match status" value="1"/>
</dbReference>
<comment type="function">
    <text evidence="7 8">Cell wall formation. Catalyzes the addition of glutamate to the nucleotide precursor UDP-N-acetylmuramoyl-L-alanine (UMA).</text>
</comment>
<dbReference type="Pfam" id="PF02875">
    <property type="entry name" value="Mur_ligase_C"/>
    <property type="match status" value="1"/>
</dbReference>
<dbReference type="Proteomes" id="UP001156706">
    <property type="component" value="Unassembled WGS sequence"/>
</dbReference>
<comment type="similarity">
    <text evidence="7">Belongs to the MurCDEF family.</text>
</comment>
<keyword evidence="7 8" id="KW-0961">Cell wall biogenesis/degradation</keyword>
<dbReference type="InterPro" id="IPR004101">
    <property type="entry name" value="Mur_ligase_C"/>
</dbReference>
<evidence type="ECO:0000256" key="6">
    <source>
        <dbReference type="ARBA" id="ARBA00022840"/>
    </source>
</evidence>
<reference evidence="12" key="1">
    <citation type="journal article" date="2019" name="Int. J. Syst. Evol. Microbiol.">
        <title>The Global Catalogue of Microorganisms (GCM) 10K type strain sequencing project: providing services to taxonomists for standard genome sequencing and annotation.</title>
        <authorList>
            <consortium name="The Broad Institute Genomics Platform"/>
            <consortium name="The Broad Institute Genome Sequencing Center for Infectious Disease"/>
            <person name="Wu L."/>
            <person name="Ma J."/>
        </authorList>
    </citation>
    <scope>NUCLEOTIDE SEQUENCE [LARGE SCALE GENOMIC DNA]</scope>
    <source>
        <strain evidence="12">NBRC 110044</strain>
    </source>
</reference>
<comment type="caution">
    <text evidence="11">The sequence shown here is derived from an EMBL/GenBank/DDBJ whole genome shotgun (WGS) entry which is preliminary data.</text>
</comment>
<keyword evidence="6 7" id="KW-0067">ATP-binding</keyword>
<organism evidence="11 12">
    <name type="scientific">Chitinimonas prasina</name>
    <dbReference type="NCBI Taxonomy" id="1434937"/>
    <lineage>
        <taxon>Bacteria</taxon>
        <taxon>Pseudomonadati</taxon>
        <taxon>Pseudomonadota</taxon>
        <taxon>Betaproteobacteria</taxon>
        <taxon>Neisseriales</taxon>
        <taxon>Chitinibacteraceae</taxon>
        <taxon>Chitinimonas</taxon>
    </lineage>
</organism>
<sequence>MNWEAKHITVVGLGATGLSAARWLARHGAVVTVADSRSNPPGLSELQAALPQVPVKLGPFTSTTFAGAEYLVVSPGVPLAEPAIAAAVDRGIEAIGDVELFARAHATTQSRAKIIAITGSNGKSTVTSMVGAMCEAAGLSTVVAGNIGLPVLDALLEIETEVRPLPDVWVLELSSFQLETTSSLAPDAATVLNVSEDHLDRYDTMLHYAMAKARIFEGLGAMVLNREDGYCRGMARPGRQVFWFGLDAPRSPTEYGLKAFGSGHELVCGDFTLMLASELPLAGLHNAANALAALALTRAIGLPTLPLLQALRRFHGLPHRVEWVAEIGGVNYYDDSKGTNVGATEAALKGMSQAVVLIAGGDGKGQDFSPLAAACQGKVRAAVLIGRDGPQVAAALARTGVKLITAGSMEEAVALAAAEAQVGDAVLMSPACASLDMFKNYAHRAEVFIAAVKALEQ</sequence>
<evidence type="ECO:0000313" key="12">
    <source>
        <dbReference type="Proteomes" id="UP001156706"/>
    </source>
</evidence>
<comment type="catalytic activity">
    <reaction evidence="7 8">
        <text>UDP-N-acetyl-alpha-D-muramoyl-L-alanine + D-glutamate + ATP = UDP-N-acetyl-alpha-D-muramoyl-L-alanyl-D-glutamate + ADP + phosphate + H(+)</text>
        <dbReference type="Rhea" id="RHEA:16429"/>
        <dbReference type="ChEBI" id="CHEBI:15378"/>
        <dbReference type="ChEBI" id="CHEBI:29986"/>
        <dbReference type="ChEBI" id="CHEBI:30616"/>
        <dbReference type="ChEBI" id="CHEBI:43474"/>
        <dbReference type="ChEBI" id="CHEBI:83898"/>
        <dbReference type="ChEBI" id="CHEBI:83900"/>
        <dbReference type="ChEBI" id="CHEBI:456216"/>
        <dbReference type="EC" id="6.3.2.9"/>
    </reaction>
</comment>
<evidence type="ECO:0000256" key="5">
    <source>
        <dbReference type="ARBA" id="ARBA00022741"/>
    </source>
</evidence>
<dbReference type="InterPro" id="IPR005762">
    <property type="entry name" value="MurD"/>
</dbReference>
<keyword evidence="7 8" id="KW-0131">Cell cycle</keyword>
<dbReference type="EMBL" id="BSOG01000001">
    <property type="protein sequence ID" value="GLR12600.1"/>
    <property type="molecule type" value="Genomic_DNA"/>
</dbReference>
<comment type="pathway">
    <text evidence="2 7 8">Cell wall biogenesis; peptidoglycan biosynthesis.</text>
</comment>
<evidence type="ECO:0000256" key="1">
    <source>
        <dbReference type="ARBA" id="ARBA00004496"/>
    </source>
</evidence>
<proteinExistence type="inferred from homology"/>
<dbReference type="SUPFAM" id="SSF51984">
    <property type="entry name" value="MurCD N-terminal domain"/>
    <property type="match status" value="1"/>
</dbReference>
<dbReference type="Gene3D" id="3.90.190.20">
    <property type="entry name" value="Mur ligase, C-terminal domain"/>
    <property type="match status" value="1"/>
</dbReference>
<protein>
    <recommendedName>
        <fullName evidence="7 8">UDP-N-acetylmuramoylalanine--D-glutamate ligase</fullName>
        <ecNumber evidence="7 8">6.3.2.9</ecNumber>
    </recommendedName>
    <alternativeName>
        <fullName evidence="7">D-glutamic acid-adding enzyme</fullName>
    </alternativeName>
    <alternativeName>
        <fullName evidence="7">UDP-N-acetylmuramoyl-L-alanyl-D-glutamate synthetase</fullName>
    </alternativeName>
</protein>